<name>A0ABW2LST1_9PSEU</name>
<dbReference type="Proteomes" id="UP001596504">
    <property type="component" value="Unassembled WGS sequence"/>
</dbReference>
<dbReference type="EMBL" id="JBHTCJ010000015">
    <property type="protein sequence ID" value="MFC7344353.1"/>
    <property type="molecule type" value="Genomic_DNA"/>
</dbReference>
<evidence type="ECO:0000313" key="2">
    <source>
        <dbReference type="Proteomes" id="UP001596504"/>
    </source>
</evidence>
<gene>
    <name evidence="1" type="ORF">ACFQRI_23335</name>
</gene>
<protein>
    <recommendedName>
        <fullName evidence="3">DUF2867 domain-containing protein</fullName>
    </recommendedName>
</protein>
<keyword evidence="2" id="KW-1185">Reference proteome</keyword>
<organism evidence="1 2">
    <name type="scientific">Saccharopolyspora griseoalba</name>
    <dbReference type="NCBI Taxonomy" id="1431848"/>
    <lineage>
        <taxon>Bacteria</taxon>
        <taxon>Bacillati</taxon>
        <taxon>Actinomycetota</taxon>
        <taxon>Actinomycetes</taxon>
        <taxon>Pseudonocardiales</taxon>
        <taxon>Pseudonocardiaceae</taxon>
        <taxon>Saccharopolyspora</taxon>
    </lineage>
</organism>
<sequence length="150" mass="16058">MAGGELARVDERSIVVSAAVPVVWRSVAEVAERAFSAGWVGPVARALGCRDTAASGPRPLATGSTFPGFRVAADEPRELALLGGHRFSEYALIFRLDDRADGTTRLRAETRADFPGLRGSLYRAAVIGTRGHALVVHRLLRAAARHAERT</sequence>
<accession>A0ABW2LST1</accession>
<dbReference type="SUPFAM" id="SSF55961">
    <property type="entry name" value="Bet v1-like"/>
    <property type="match status" value="1"/>
</dbReference>
<proteinExistence type="predicted"/>
<comment type="caution">
    <text evidence="1">The sequence shown here is derived from an EMBL/GenBank/DDBJ whole genome shotgun (WGS) entry which is preliminary data.</text>
</comment>
<dbReference type="RefSeq" id="WP_380672058.1">
    <property type="nucleotide sequence ID" value="NZ_JBHTCJ010000015.1"/>
</dbReference>
<evidence type="ECO:0008006" key="3">
    <source>
        <dbReference type="Google" id="ProtNLM"/>
    </source>
</evidence>
<evidence type="ECO:0000313" key="1">
    <source>
        <dbReference type="EMBL" id="MFC7344353.1"/>
    </source>
</evidence>
<reference evidence="2" key="1">
    <citation type="journal article" date="2019" name="Int. J. Syst. Evol. Microbiol.">
        <title>The Global Catalogue of Microorganisms (GCM) 10K type strain sequencing project: providing services to taxonomists for standard genome sequencing and annotation.</title>
        <authorList>
            <consortium name="The Broad Institute Genomics Platform"/>
            <consortium name="The Broad Institute Genome Sequencing Center for Infectious Disease"/>
            <person name="Wu L."/>
            <person name="Ma J."/>
        </authorList>
    </citation>
    <scope>NUCLEOTIDE SEQUENCE [LARGE SCALE GENOMIC DNA]</scope>
    <source>
        <strain evidence="2">WLHS5</strain>
    </source>
</reference>